<keyword evidence="2" id="KW-1185">Reference proteome</keyword>
<name>A0AAW1S9T4_9CHLO</name>
<organism evidence="1 2">
    <name type="scientific">Elliptochloris bilobata</name>
    <dbReference type="NCBI Taxonomy" id="381761"/>
    <lineage>
        <taxon>Eukaryota</taxon>
        <taxon>Viridiplantae</taxon>
        <taxon>Chlorophyta</taxon>
        <taxon>core chlorophytes</taxon>
        <taxon>Trebouxiophyceae</taxon>
        <taxon>Trebouxiophyceae incertae sedis</taxon>
        <taxon>Elliptochloris clade</taxon>
        <taxon>Elliptochloris</taxon>
    </lineage>
</organism>
<gene>
    <name evidence="1" type="ORF">WJX81_005070</name>
</gene>
<dbReference type="InterPro" id="IPR038824">
    <property type="entry name" value="SHOC1-like"/>
</dbReference>
<protein>
    <submittedName>
        <fullName evidence="1">Uncharacterized protein</fullName>
    </submittedName>
</protein>
<dbReference type="PANTHER" id="PTHR35764">
    <property type="entry name" value="PROTEIN SHORTAGE IN CHIASMATA 1"/>
    <property type="match status" value="1"/>
</dbReference>
<dbReference type="AlphaFoldDB" id="A0AAW1S9T4"/>
<evidence type="ECO:0000313" key="1">
    <source>
        <dbReference type="EMBL" id="KAK9842540.1"/>
    </source>
</evidence>
<dbReference type="GO" id="GO:0000712">
    <property type="term" value="P:resolution of meiotic recombination intermediates"/>
    <property type="evidence" value="ECO:0007669"/>
    <property type="project" value="TreeGrafter"/>
</dbReference>
<dbReference type="PANTHER" id="PTHR35764:SF1">
    <property type="entry name" value="PROTEIN SHORTAGE IN CHIASMATA 1"/>
    <property type="match status" value="1"/>
</dbReference>
<comment type="caution">
    <text evidence="1">The sequence shown here is derived from an EMBL/GenBank/DDBJ whole genome shotgun (WGS) entry which is preliminary data.</text>
</comment>
<sequence length="332" mass="34616">MLLLGDSRTFFMLYRIVADAGLRAYHLDRDGALSRSRALPPALADAAAAAAAAADCVLATASPALNADADAGGDWCLAVNSSAASVVRSRRGLYEALLCLEREGAVVVERDMLAADLALSASTCLSIWPEASLQGSGADVVAALSQAVCEQVQLLGASFARCLLVVEGAPAFLAQVWAHAEGLYTAAEREGVALKLLTSSGPAKSEEVITRAAKSVSALLRGTDACVILPEQPSDRERALGAYPALNPFSAARLAAIDCPLQELLALDSCDQERLAEALPDVPASSLRLFYQQVASAGVRATTPHGTQPVSWTKRAANITKAVCRDQDAKAE</sequence>
<proteinExistence type="predicted"/>
<reference evidence="1 2" key="1">
    <citation type="journal article" date="2024" name="Nat. Commun.">
        <title>Phylogenomics reveals the evolutionary origins of lichenization in chlorophyte algae.</title>
        <authorList>
            <person name="Puginier C."/>
            <person name="Libourel C."/>
            <person name="Otte J."/>
            <person name="Skaloud P."/>
            <person name="Haon M."/>
            <person name="Grisel S."/>
            <person name="Petersen M."/>
            <person name="Berrin J.G."/>
            <person name="Delaux P.M."/>
            <person name="Dal Grande F."/>
            <person name="Keller J."/>
        </authorList>
    </citation>
    <scope>NUCLEOTIDE SEQUENCE [LARGE SCALE GENOMIC DNA]</scope>
    <source>
        <strain evidence="1 2">SAG 245.80</strain>
    </source>
</reference>
<dbReference type="Proteomes" id="UP001445335">
    <property type="component" value="Unassembled WGS sequence"/>
</dbReference>
<accession>A0AAW1S9T4</accession>
<evidence type="ECO:0000313" key="2">
    <source>
        <dbReference type="Proteomes" id="UP001445335"/>
    </source>
</evidence>
<dbReference type="EMBL" id="JALJOU010000007">
    <property type="protein sequence ID" value="KAK9842540.1"/>
    <property type="molecule type" value="Genomic_DNA"/>
</dbReference>